<sequence length="74" mass="8483">MTTEDLKADIHQLVERIQDPQFLNAVYTILEKQAASERDFWTALTPEQQAGIEEGIKDAEAGRVRTMADVMRKY</sequence>
<proteinExistence type="predicted"/>
<evidence type="ECO:0000313" key="1">
    <source>
        <dbReference type="EMBL" id="GAA4463780.1"/>
    </source>
</evidence>
<dbReference type="RefSeq" id="WP_345246775.1">
    <property type="nucleotide sequence ID" value="NZ_BAABHD010000075.1"/>
</dbReference>
<protein>
    <recommendedName>
        <fullName evidence="3">Addiction module component</fullName>
    </recommendedName>
</protein>
<comment type="caution">
    <text evidence="1">The sequence shown here is derived from an EMBL/GenBank/DDBJ whole genome shotgun (WGS) entry which is preliminary data.</text>
</comment>
<reference evidence="2" key="1">
    <citation type="journal article" date="2019" name="Int. J. Syst. Evol. Microbiol.">
        <title>The Global Catalogue of Microorganisms (GCM) 10K type strain sequencing project: providing services to taxonomists for standard genome sequencing and annotation.</title>
        <authorList>
            <consortium name="The Broad Institute Genomics Platform"/>
            <consortium name="The Broad Institute Genome Sequencing Center for Infectious Disease"/>
            <person name="Wu L."/>
            <person name="Ma J."/>
        </authorList>
    </citation>
    <scope>NUCLEOTIDE SEQUENCE [LARGE SCALE GENOMIC DNA]</scope>
    <source>
        <strain evidence="2">JCM 17927</strain>
    </source>
</reference>
<keyword evidence="2" id="KW-1185">Reference proteome</keyword>
<evidence type="ECO:0000313" key="2">
    <source>
        <dbReference type="Proteomes" id="UP001501175"/>
    </source>
</evidence>
<accession>A0ABP8ND17</accession>
<dbReference type="EMBL" id="BAABHD010000075">
    <property type="protein sequence ID" value="GAA4463780.1"/>
    <property type="molecule type" value="Genomic_DNA"/>
</dbReference>
<evidence type="ECO:0008006" key="3">
    <source>
        <dbReference type="Google" id="ProtNLM"/>
    </source>
</evidence>
<gene>
    <name evidence="1" type="ORF">GCM10023189_42180</name>
</gene>
<dbReference type="Proteomes" id="UP001501175">
    <property type="component" value="Unassembled WGS sequence"/>
</dbReference>
<organism evidence="1 2">
    <name type="scientific">Nibrella saemangeumensis</name>
    <dbReference type="NCBI Taxonomy" id="1084526"/>
    <lineage>
        <taxon>Bacteria</taxon>
        <taxon>Pseudomonadati</taxon>
        <taxon>Bacteroidota</taxon>
        <taxon>Cytophagia</taxon>
        <taxon>Cytophagales</taxon>
        <taxon>Spirosomataceae</taxon>
        <taxon>Nibrella</taxon>
    </lineage>
</organism>
<name>A0ABP8ND17_9BACT</name>